<comment type="caution">
    <text evidence="1">The sequence shown here is derived from an EMBL/GenBank/DDBJ whole genome shotgun (WGS) entry which is preliminary data.</text>
</comment>
<organism evidence="1 2">
    <name type="scientific">Promicromonospora sukumoe</name>
    <dbReference type="NCBI Taxonomy" id="88382"/>
    <lineage>
        <taxon>Bacteria</taxon>
        <taxon>Bacillati</taxon>
        <taxon>Actinomycetota</taxon>
        <taxon>Actinomycetes</taxon>
        <taxon>Micrococcales</taxon>
        <taxon>Promicromonosporaceae</taxon>
        <taxon>Promicromonospora</taxon>
    </lineage>
</organism>
<keyword evidence="2" id="KW-1185">Reference proteome</keyword>
<evidence type="ECO:0000313" key="1">
    <source>
        <dbReference type="EMBL" id="MBA8806793.1"/>
    </source>
</evidence>
<dbReference type="EMBL" id="JACGWV010000001">
    <property type="protein sequence ID" value="MBA8806793.1"/>
    <property type="molecule type" value="Genomic_DNA"/>
</dbReference>
<dbReference type="AlphaFoldDB" id="A0A7W3J5S8"/>
<dbReference type="Proteomes" id="UP000540568">
    <property type="component" value="Unassembled WGS sequence"/>
</dbReference>
<dbReference type="RefSeq" id="WP_182614471.1">
    <property type="nucleotide sequence ID" value="NZ_BAAATF010000002.1"/>
</dbReference>
<dbReference type="Gene3D" id="2.30.110.10">
    <property type="entry name" value="Electron Transport, Fmn-binding Protein, Chain A"/>
    <property type="match status" value="1"/>
</dbReference>
<name>A0A7W3J5S8_9MICO</name>
<protein>
    <submittedName>
        <fullName evidence="1">Deazaflavin-dependent oxidoreductase (Nitroreductase family)</fullName>
    </submittedName>
</protein>
<accession>A0A7W3J5S8</accession>
<reference evidence="1 2" key="1">
    <citation type="submission" date="2020-07" db="EMBL/GenBank/DDBJ databases">
        <title>Sequencing the genomes of 1000 actinobacteria strains.</title>
        <authorList>
            <person name="Klenk H.-P."/>
        </authorList>
    </citation>
    <scope>NUCLEOTIDE SEQUENCE [LARGE SCALE GENOMIC DNA]</scope>
    <source>
        <strain evidence="1 2">DSM 44121</strain>
    </source>
</reference>
<dbReference type="InterPro" id="IPR012349">
    <property type="entry name" value="Split_barrel_FMN-bd"/>
</dbReference>
<gene>
    <name evidence="1" type="ORF">FHX71_000735</name>
</gene>
<proteinExistence type="predicted"/>
<evidence type="ECO:0000313" key="2">
    <source>
        <dbReference type="Proteomes" id="UP000540568"/>
    </source>
</evidence>
<sequence length="131" mass="14095">MAAPEFVVQAAKVLNPWVVRVAGYVPPWVVLHHVGRRSGVEYRTPLVAFAARPEQDILAVLPLPWGSGTDWARNTMSAGTVRLTRGGAEFVVKDVRLVPAYEAVGWLGTVPSRLLSAAGVEECLVGTLHQG</sequence>